<evidence type="ECO:0000256" key="1">
    <source>
        <dbReference type="SAM" id="Phobius"/>
    </source>
</evidence>
<dbReference type="InterPro" id="IPR019670">
    <property type="entry name" value="DUF2523"/>
</dbReference>
<dbReference type="Pfam" id="PF10734">
    <property type="entry name" value="DUF2523"/>
    <property type="match status" value="1"/>
</dbReference>
<name>A0AAI9CQP8_9VIBR</name>
<sequence>MQYILDFLAFLSSIGDTVIEFFKTIPDYFNQFFVFLNAWYVKIKLYFFIMSLQFAYDTAVYLLNDIGFNDLISSTFNALPSELRYYAFLFRIPQAISIYFNCLATAFVLRMTRL</sequence>
<dbReference type="AlphaFoldDB" id="A0AAI9CQP8"/>
<dbReference type="Proteomes" id="UP001253463">
    <property type="component" value="Unassembled WGS sequence"/>
</dbReference>
<organism evidence="2 3">
    <name type="scientific">Vibrio navarrensis</name>
    <dbReference type="NCBI Taxonomy" id="29495"/>
    <lineage>
        <taxon>Bacteria</taxon>
        <taxon>Pseudomonadati</taxon>
        <taxon>Pseudomonadota</taxon>
        <taxon>Gammaproteobacteria</taxon>
        <taxon>Vibrionales</taxon>
        <taxon>Vibrionaceae</taxon>
        <taxon>Vibrio</taxon>
    </lineage>
</organism>
<dbReference type="EMBL" id="ABNSCA010000003">
    <property type="protein sequence ID" value="ELN6932068.1"/>
    <property type="molecule type" value="Genomic_DNA"/>
</dbReference>
<keyword evidence="1" id="KW-0812">Transmembrane</keyword>
<accession>A0AAI9CQP8</accession>
<reference evidence="2" key="1">
    <citation type="submission" date="2023-10" db="EMBL/GenBank/DDBJ databases">
        <authorList>
            <consortium name="PulseNet: The National Subtyping Network for Foodborne Disease Surveillance"/>
        </authorList>
    </citation>
    <scope>NUCLEOTIDE SEQUENCE</scope>
    <source>
        <strain evidence="2">PNUSAV004886</strain>
    </source>
</reference>
<comment type="caution">
    <text evidence="2">The sequence shown here is derived from an EMBL/GenBank/DDBJ whole genome shotgun (WGS) entry which is preliminary data.</text>
</comment>
<evidence type="ECO:0000313" key="3">
    <source>
        <dbReference type="Proteomes" id="UP001253463"/>
    </source>
</evidence>
<protein>
    <submittedName>
        <fullName evidence="2">DUF2523 domain-containing protein</fullName>
    </submittedName>
</protein>
<evidence type="ECO:0000313" key="2">
    <source>
        <dbReference type="EMBL" id="ELN6932068.1"/>
    </source>
</evidence>
<keyword evidence="1" id="KW-0472">Membrane</keyword>
<keyword evidence="1" id="KW-1133">Transmembrane helix</keyword>
<gene>
    <name evidence="2" type="ORF">RZY48_001449</name>
</gene>
<feature type="transmembrane region" description="Helical" evidence="1">
    <location>
        <begin position="83"/>
        <end position="109"/>
    </location>
</feature>
<proteinExistence type="predicted"/>